<dbReference type="InterPro" id="IPR050707">
    <property type="entry name" value="HTH_MetabolicPath_Reg"/>
</dbReference>
<evidence type="ECO:0000256" key="3">
    <source>
        <dbReference type="ARBA" id="ARBA00023163"/>
    </source>
</evidence>
<dbReference type="SUPFAM" id="SSF55781">
    <property type="entry name" value="GAF domain-like"/>
    <property type="match status" value="1"/>
</dbReference>
<dbReference type="PANTHER" id="PTHR30136">
    <property type="entry name" value="HELIX-TURN-HELIX TRANSCRIPTIONAL REGULATOR, ICLR FAMILY"/>
    <property type="match status" value="1"/>
</dbReference>
<dbReference type="Gene3D" id="1.10.10.10">
    <property type="entry name" value="Winged helix-like DNA-binding domain superfamily/Winged helix DNA-binding domain"/>
    <property type="match status" value="1"/>
</dbReference>
<evidence type="ECO:0000313" key="7">
    <source>
        <dbReference type="Proteomes" id="UP000597761"/>
    </source>
</evidence>
<dbReference type="EMBL" id="BMJI01000001">
    <property type="protein sequence ID" value="GGC80200.1"/>
    <property type="molecule type" value="Genomic_DNA"/>
</dbReference>
<feature type="domain" description="IclR-ED" evidence="5">
    <location>
        <begin position="74"/>
        <end position="253"/>
    </location>
</feature>
<sequence length="254" mass="26776">MVEAGTARGGGVQSVERVFALLEAVSGAGGEISLSDLAGVSGLPMPTIHRLLRTMVALGYVRQLPSRRYALGARLIQLGEMAGRQLGSAARAELATLVDDLGETANMAVLDGDMIVYVAQKPSPHPMRMFTEVGRRAHTHDTGVGKAILAQLSDAEVLRIVGSAGLPAHTEHSHTSTESLLEDLTEIRRRGYAVDDNEQELGVRCFAVAVPDAPTPMAVSVSGPTTRVGEDFGDRAVPALQAAARRISAELSPH</sequence>
<dbReference type="Proteomes" id="UP000597761">
    <property type="component" value="Unassembled WGS sequence"/>
</dbReference>
<dbReference type="InterPro" id="IPR005471">
    <property type="entry name" value="Tscrpt_reg_IclR_N"/>
</dbReference>
<protein>
    <submittedName>
        <fullName evidence="6">IclR family transcriptional regulator</fullName>
    </submittedName>
</protein>
<keyword evidence="1" id="KW-0805">Transcription regulation</keyword>
<dbReference type="SMART" id="SM00346">
    <property type="entry name" value="HTH_ICLR"/>
    <property type="match status" value="1"/>
</dbReference>
<dbReference type="Pfam" id="PF01614">
    <property type="entry name" value="IclR_C"/>
    <property type="match status" value="1"/>
</dbReference>
<dbReference type="RefSeq" id="WP_188665422.1">
    <property type="nucleotide sequence ID" value="NZ_BMJI01000001.1"/>
</dbReference>
<dbReference type="PROSITE" id="PS51078">
    <property type="entry name" value="ICLR_ED"/>
    <property type="match status" value="1"/>
</dbReference>
<dbReference type="SUPFAM" id="SSF46785">
    <property type="entry name" value="Winged helix' DNA-binding domain"/>
    <property type="match status" value="1"/>
</dbReference>
<gene>
    <name evidence="6" type="ORF">GCM10011512_03610</name>
</gene>
<keyword evidence="3" id="KW-0804">Transcription</keyword>
<dbReference type="PROSITE" id="PS51077">
    <property type="entry name" value="HTH_ICLR"/>
    <property type="match status" value="1"/>
</dbReference>
<evidence type="ECO:0000256" key="2">
    <source>
        <dbReference type="ARBA" id="ARBA00023125"/>
    </source>
</evidence>
<dbReference type="Gene3D" id="3.30.450.40">
    <property type="match status" value="1"/>
</dbReference>
<dbReference type="InterPro" id="IPR014757">
    <property type="entry name" value="Tscrpt_reg_IclR_C"/>
</dbReference>
<dbReference type="InterPro" id="IPR036388">
    <property type="entry name" value="WH-like_DNA-bd_sf"/>
</dbReference>
<accession>A0ABQ1NLI6</accession>
<dbReference type="InterPro" id="IPR029016">
    <property type="entry name" value="GAF-like_dom_sf"/>
</dbReference>
<feature type="domain" description="HTH iclR-type" evidence="4">
    <location>
        <begin position="12"/>
        <end position="73"/>
    </location>
</feature>
<dbReference type="Pfam" id="PF09339">
    <property type="entry name" value="HTH_IclR"/>
    <property type="match status" value="1"/>
</dbReference>
<name>A0ABQ1NLI6_9MICC</name>
<comment type="caution">
    <text evidence="6">The sequence shown here is derived from an EMBL/GenBank/DDBJ whole genome shotgun (WGS) entry which is preliminary data.</text>
</comment>
<organism evidence="6 7">
    <name type="scientific">Tersicoccus solisilvae</name>
    <dbReference type="NCBI Taxonomy" id="1882339"/>
    <lineage>
        <taxon>Bacteria</taxon>
        <taxon>Bacillati</taxon>
        <taxon>Actinomycetota</taxon>
        <taxon>Actinomycetes</taxon>
        <taxon>Micrococcales</taxon>
        <taxon>Micrococcaceae</taxon>
        <taxon>Tersicoccus</taxon>
    </lineage>
</organism>
<evidence type="ECO:0000313" key="6">
    <source>
        <dbReference type="EMBL" id="GGC80200.1"/>
    </source>
</evidence>
<evidence type="ECO:0000256" key="1">
    <source>
        <dbReference type="ARBA" id="ARBA00023015"/>
    </source>
</evidence>
<evidence type="ECO:0000259" key="5">
    <source>
        <dbReference type="PROSITE" id="PS51078"/>
    </source>
</evidence>
<keyword evidence="2" id="KW-0238">DNA-binding</keyword>
<reference evidence="7" key="1">
    <citation type="journal article" date="2019" name="Int. J. Syst. Evol. Microbiol.">
        <title>The Global Catalogue of Microorganisms (GCM) 10K type strain sequencing project: providing services to taxonomists for standard genome sequencing and annotation.</title>
        <authorList>
            <consortium name="The Broad Institute Genomics Platform"/>
            <consortium name="The Broad Institute Genome Sequencing Center for Infectious Disease"/>
            <person name="Wu L."/>
            <person name="Ma J."/>
        </authorList>
    </citation>
    <scope>NUCLEOTIDE SEQUENCE [LARGE SCALE GENOMIC DNA]</scope>
    <source>
        <strain evidence="7">CGMCC 1.15480</strain>
    </source>
</reference>
<evidence type="ECO:0000259" key="4">
    <source>
        <dbReference type="PROSITE" id="PS51077"/>
    </source>
</evidence>
<dbReference type="InterPro" id="IPR036390">
    <property type="entry name" value="WH_DNA-bd_sf"/>
</dbReference>
<proteinExistence type="predicted"/>
<keyword evidence="7" id="KW-1185">Reference proteome</keyword>
<dbReference type="PANTHER" id="PTHR30136:SF24">
    <property type="entry name" value="HTH-TYPE TRANSCRIPTIONAL REPRESSOR ALLR"/>
    <property type="match status" value="1"/>
</dbReference>